<evidence type="ECO:0000313" key="2">
    <source>
        <dbReference type="Proteomes" id="UP000572680"/>
    </source>
</evidence>
<sequence>MSSVGTVRDRSARELFAAGYAQMLTRLRPATVLVYGKPPAPDVAAGVPVRCYPTRWER</sequence>
<dbReference type="Proteomes" id="UP000572680">
    <property type="component" value="Unassembled WGS sequence"/>
</dbReference>
<accession>A0A7W3LRM5</accession>
<name>A0A7W3LRM5_ACTNM</name>
<dbReference type="Pfam" id="PF14386">
    <property type="entry name" value="DUF4417"/>
    <property type="match status" value="1"/>
</dbReference>
<keyword evidence="2" id="KW-1185">Reference proteome</keyword>
<dbReference type="AlphaFoldDB" id="A0A7W3LRM5"/>
<evidence type="ECO:0000313" key="1">
    <source>
        <dbReference type="EMBL" id="MBA8952957.1"/>
    </source>
</evidence>
<organism evidence="1 2">
    <name type="scientific">Actinomadura namibiensis</name>
    <dbReference type="NCBI Taxonomy" id="182080"/>
    <lineage>
        <taxon>Bacteria</taxon>
        <taxon>Bacillati</taxon>
        <taxon>Actinomycetota</taxon>
        <taxon>Actinomycetes</taxon>
        <taxon>Streptosporangiales</taxon>
        <taxon>Thermomonosporaceae</taxon>
        <taxon>Actinomadura</taxon>
    </lineage>
</organism>
<comment type="caution">
    <text evidence="1">The sequence shown here is derived from an EMBL/GenBank/DDBJ whole genome shotgun (WGS) entry which is preliminary data.</text>
</comment>
<dbReference type="InterPro" id="IPR025530">
    <property type="entry name" value="DUF4417"/>
</dbReference>
<proteinExistence type="predicted"/>
<reference evidence="1 2" key="1">
    <citation type="submission" date="2020-08" db="EMBL/GenBank/DDBJ databases">
        <title>Genomic Encyclopedia of Type Strains, Phase IV (KMG-IV): sequencing the most valuable type-strain genomes for metagenomic binning, comparative biology and taxonomic classification.</title>
        <authorList>
            <person name="Goeker M."/>
        </authorList>
    </citation>
    <scope>NUCLEOTIDE SEQUENCE [LARGE SCALE GENOMIC DNA]</scope>
    <source>
        <strain evidence="1 2">DSM 44197</strain>
    </source>
</reference>
<protein>
    <submittedName>
        <fullName evidence="1">Uncharacterized protein</fullName>
    </submittedName>
</protein>
<dbReference type="EMBL" id="JACJIA010000005">
    <property type="protein sequence ID" value="MBA8952957.1"/>
    <property type="molecule type" value="Genomic_DNA"/>
</dbReference>
<gene>
    <name evidence="1" type="ORF">HNR61_004603</name>
</gene>